<keyword evidence="1" id="KW-0472">Membrane</keyword>
<proteinExistence type="predicted"/>
<reference evidence="2 3" key="1">
    <citation type="submission" date="2016-10" db="EMBL/GenBank/DDBJ databases">
        <authorList>
            <person name="de Groot N.N."/>
        </authorList>
    </citation>
    <scope>NUCLEOTIDE SEQUENCE [LARGE SCALE GENOMIC DNA]</scope>
    <source>
        <strain evidence="2 3">DSM 17813</strain>
    </source>
</reference>
<evidence type="ECO:0000256" key="1">
    <source>
        <dbReference type="SAM" id="Phobius"/>
    </source>
</evidence>
<protein>
    <submittedName>
        <fullName evidence="2">Uncharacterized protein</fullName>
    </submittedName>
</protein>
<gene>
    <name evidence="2" type="ORF">SAMN05660860_02351</name>
</gene>
<keyword evidence="1" id="KW-0812">Transmembrane</keyword>
<feature type="transmembrane region" description="Helical" evidence="1">
    <location>
        <begin position="32"/>
        <end position="54"/>
    </location>
</feature>
<dbReference type="RefSeq" id="WP_153304555.1">
    <property type="nucleotide sequence ID" value="NZ_FNGU01000005.1"/>
</dbReference>
<dbReference type="EMBL" id="FNGU01000005">
    <property type="protein sequence ID" value="SDM34126.1"/>
    <property type="molecule type" value="Genomic_DNA"/>
</dbReference>
<sequence length="57" mass="6247">MIILLSIPFGLLFAALALLCYRHRQPKHALIFALLSCLALATGFISAWASYWLAAAL</sequence>
<dbReference type="AlphaFoldDB" id="A0A1G9SF66"/>
<accession>A0A1G9SF66</accession>
<name>A0A1G9SF66_9BACT</name>
<evidence type="ECO:0000313" key="2">
    <source>
        <dbReference type="EMBL" id="SDM34126.1"/>
    </source>
</evidence>
<organism evidence="2 3">
    <name type="scientific">Geoalkalibacter ferrihydriticus</name>
    <dbReference type="NCBI Taxonomy" id="392333"/>
    <lineage>
        <taxon>Bacteria</taxon>
        <taxon>Pseudomonadati</taxon>
        <taxon>Thermodesulfobacteriota</taxon>
        <taxon>Desulfuromonadia</taxon>
        <taxon>Desulfuromonadales</taxon>
        <taxon>Geoalkalibacteraceae</taxon>
        <taxon>Geoalkalibacter</taxon>
    </lineage>
</organism>
<evidence type="ECO:0000313" key="3">
    <source>
        <dbReference type="Proteomes" id="UP000182146"/>
    </source>
</evidence>
<dbReference type="Proteomes" id="UP000182146">
    <property type="component" value="Unassembled WGS sequence"/>
</dbReference>
<dbReference type="STRING" id="392333.SAMN05660860_02351"/>
<keyword evidence="1" id="KW-1133">Transmembrane helix</keyword>